<evidence type="ECO:0000313" key="3">
    <source>
        <dbReference type="EMBL" id="KAK1434357.1"/>
    </source>
</evidence>
<dbReference type="GO" id="GO:0004814">
    <property type="term" value="F:arginine-tRNA ligase activity"/>
    <property type="evidence" value="ECO:0007669"/>
    <property type="project" value="InterPro"/>
</dbReference>
<comment type="similarity">
    <text evidence="1">Belongs to the class-I aminoacyl-tRNA synthetase family.</text>
</comment>
<dbReference type="PANTHER" id="PTHR11956">
    <property type="entry name" value="ARGINYL-TRNA SYNTHETASE"/>
    <property type="match status" value="1"/>
</dbReference>
<keyword evidence="1" id="KW-0436">Ligase</keyword>
<proteinExistence type="inferred from homology"/>
<keyword evidence="1" id="KW-0030">Aminoacyl-tRNA synthetase</keyword>
<dbReference type="Gene3D" id="3.40.50.620">
    <property type="entry name" value="HUPs"/>
    <property type="match status" value="1"/>
</dbReference>
<evidence type="ECO:0000259" key="2">
    <source>
        <dbReference type="Pfam" id="PF00750"/>
    </source>
</evidence>
<dbReference type="InterPro" id="IPR001278">
    <property type="entry name" value="Arg-tRNA-ligase"/>
</dbReference>
<dbReference type="GO" id="GO:0006420">
    <property type="term" value="P:arginyl-tRNA aminoacylation"/>
    <property type="evidence" value="ECO:0007669"/>
    <property type="project" value="InterPro"/>
</dbReference>
<organism evidence="3 4">
    <name type="scientific">Tagetes erecta</name>
    <name type="common">African marigold</name>
    <dbReference type="NCBI Taxonomy" id="13708"/>
    <lineage>
        <taxon>Eukaryota</taxon>
        <taxon>Viridiplantae</taxon>
        <taxon>Streptophyta</taxon>
        <taxon>Embryophyta</taxon>
        <taxon>Tracheophyta</taxon>
        <taxon>Spermatophyta</taxon>
        <taxon>Magnoliopsida</taxon>
        <taxon>eudicotyledons</taxon>
        <taxon>Gunneridae</taxon>
        <taxon>Pentapetalae</taxon>
        <taxon>asterids</taxon>
        <taxon>campanulids</taxon>
        <taxon>Asterales</taxon>
        <taxon>Asteraceae</taxon>
        <taxon>Asteroideae</taxon>
        <taxon>Heliantheae alliance</taxon>
        <taxon>Tageteae</taxon>
        <taxon>Tagetes</taxon>
    </lineage>
</organism>
<keyword evidence="1" id="KW-0648">Protein biosynthesis</keyword>
<evidence type="ECO:0000256" key="1">
    <source>
        <dbReference type="RuleBase" id="RU363038"/>
    </source>
</evidence>
<dbReference type="AlphaFoldDB" id="A0AAD8P6X1"/>
<keyword evidence="1" id="KW-0547">Nucleotide-binding</keyword>
<dbReference type="Proteomes" id="UP001229421">
    <property type="component" value="Unassembled WGS sequence"/>
</dbReference>
<keyword evidence="4" id="KW-1185">Reference proteome</keyword>
<accession>A0AAD8P6X1</accession>
<dbReference type="InterPro" id="IPR014729">
    <property type="entry name" value="Rossmann-like_a/b/a_fold"/>
</dbReference>
<evidence type="ECO:0000313" key="4">
    <source>
        <dbReference type="Proteomes" id="UP001229421"/>
    </source>
</evidence>
<comment type="caution">
    <text evidence="3">The sequence shown here is derived from an EMBL/GenBank/DDBJ whole genome shotgun (WGS) entry which is preliminary data.</text>
</comment>
<reference evidence="3" key="1">
    <citation type="journal article" date="2023" name="bioRxiv">
        <title>Improved chromosome-level genome assembly for marigold (Tagetes erecta).</title>
        <authorList>
            <person name="Jiang F."/>
            <person name="Yuan L."/>
            <person name="Wang S."/>
            <person name="Wang H."/>
            <person name="Xu D."/>
            <person name="Wang A."/>
            <person name="Fan W."/>
        </authorList>
    </citation>
    <scope>NUCLEOTIDE SEQUENCE</scope>
    <source>
        <strain evidence="3">WSJ</strain>
        <tissue evidence="3">Leaf</tissue>
    </source>
</reference>
<dbReference type="SUPFAM" id="SSF52374">
    <property type="entry name" value="Nucleotidylyl transferase"/>
    <property type="match status" value="1"/>
</dbReference>
<dbReference type="InterPro" id="IPR035684">
    <property type="entry name" value="ArgRS_core"/>
</dbReference>
<keyword evidence="1" id="KW-0067">ATP-binding</keyword>
<name>A0AAD8P6X1_TARER</name>
<gene>
    <name evidence="3" type="ORF">QVD17_00096</name>
</gene>
<dbReference type="PANTHER" id="PTHR11956:SF5">
    <property type="entry name" value="ARGININE--TRNA LIGASE, CYTOPLASMIC"/>
    <property type="match status" value="1"/>
</dbReference>
<dbReference type="EMBL" id="JAUHHV010000001">
    <property type="protein sequence ID" value="KAK1434357.1"/>
    <property type="molecule type" value="Genomic_DNA"/>
</dbReference>
<dbReference type="Pfam" id="PF00750">
    <property type="entry name" value="tRNA-synt_1d"/>
    <property type="match status" value="1"/>
</dbReference>
<dbReference type="GO" id="GO:0005524">
    <property type="term" value="F:ATP binding"/>
    <property type="evidence" value="ECO:0007669"/>
    <property type="project" value="UniProtKB-KW"/>
</dbReference>
<protein>
    <recommendedName>
        <fullName evidence="2">Arginyl-tRNA synthetase catalytic core domain-containing protein</fullName>
    </recommendedName>
</protein>
<feature type="domain" description="Arginyl-tRNA synthetase catalytic core" evidence="2">
    <location>
        <begin position="44"/>
        <end position="100"/>
    </location>
</feature>
<sequence length="123" mass="14161">MRSFLHLKGVHKEAIKLKKPFAFIRVAANLDANVIAFRGTQETKYRAAKRAGWLPSDENKYPKTSHVGFGLVLGVDGKRFKTRSTEVVKLVDLRDEAKIVVKQHLWTEDEFGLVRVHFRERES</sequence>